<evidence type="ECO:0000313" key="3">
    <source>
        <dbReference type="Proteomes" id="UP000537862"/>
    </source>
</evidence>
<dbReference type="Pfam" id="PF06114">
    <property type="entry name" value="Peptidase_M78"/>
    <property type="match status" value="1"/>
</dbReference>
<dbReference type="InterPro" id="IPR010359">
    <property type="entry name" value="IrrE_HExxH"/>
</dbReference>
<feature type="domain" description="IrrE N-terminal-like" evidence="1">
    <location>
        <begin position="91"/>
        <end position="172"/>
    </location>
</feature>
<dbReference type="Proteomes" id="UP000537862">
    <property type="component" value="Unassembled WGS sequence"/>
</dbReference>
<dbReference type="Gene3D" id="1.10.10.2910">
    <property type="match status" value="1"/>
</dbReference>
<accession>A0A849P716</accession>
<protein>
    <submittedName>
        <fullName evidence="2">ImmA/IrrE family metallo-endopeptidase</fullName>
    </submittedName>
</protein>
<dbReference type="AlphaFoldDB" id="A0A849P716"/>
<evidence type="ECO:0000313" key="2">
    <source>
        <dbReference type="EMBL" id="NOL51803.1"/>
    </source>
</evidence>
<dbReference type="EMBL" id="JABGBN010000004">
    <property type="protein sequence ID" value="NOL51803.1"/>
    <property type="molecule type" value="Genomic_DNA"/>
</dbReference>
<keyword evidence="3" id="KW-1185">Reference proteome</keyword>
<sequence>MIKQNHYHQGYVVNPLSISKIHSKALDFRMDYFHRIDRYGRIDISTILEIDYGDGRKYAILESDSNGPMGLTTNDGIIFLAPSVYEGAINGNGRDRFTLAHEFGHVCLHQGQIGFARASTSQNKIYENSEWQANEFAGAVLLPDYELVKNKGASIQILAEQFGVSLECAEIRKEKAQRRGIL</sequence>
<reference evidence="2 3" key="1">
    <citation type="submission" date="2020-05" db="EMBL/GenBank/DDBJ databases">
        <authorList>
            <person name="Niu N."/>
        </authorList>
    </citation>
    <scope>NUCLEOTIDE SEQUENCE [LARGE SCALE GENOMIC DNA]</scope>
    <source>
        <strain evidence="2 3">3340-03</strain>
    </source>
</reference>
<gene>
    <name evidence="2" type="ORF">HKX39_06430</name>
</gene>
<dbReference type="InterPro" id="IPR052345">
    <property type="entry name" value="Rad_response_metalloprotease"/>
</dbReference>
<comment type="caution">
    <text evidence="2">The sequence shown here is derived from an EMBL/GenBank/DDBJ whole genome shotgun (WGS) entry which is preliminary data.</text>
</comment>
<dbReference type="RefSeq" id="WP_171680503.1">
    <property type="nucleotide sequence ID" value="NZ_JABGBN010000004.1"/>
</dbReference>
<proteinExistence type="predicted"/>
<organism evidence="2 3">
    <name type="scientific">Pelistega suis</name>
    <dbReference type="NCBI Taxonomy" id="1631957"/>
    <lineage>
        <taxon>Bacteria</taxon>
        <taxon>Pseudomonadati</taxon>
        <taxon>Pseudomonadota</taxon>
        <taxon>Betaproteobacteria</taxon>
        <taxon>Burkholderiales</taxon>
        <taxon>Alcaligenaceae</taxon>
        <taxon>Pelistega</taxon>
    </lineage>
</organism>
<dbReference type="PANTHER" id="PTHR43236:SF1">
    <property type="entry name" value="BLL7220 PROTEIN"/>
    <property type="match status" value="1"/>
</dbReference>
<dbReference type="PANTHER" id="PTHR43236">
    <property type="entry name" value="ANTITOXIN HIGA1"/>
    <property type="match status" value="1"/>
</dbReference>
<evidence type="ECO:0000259" key="1">
    <source>
        <dbReference type="Pfam" id="PF06114"/>
    </source>
</evidence>
<name>A0A849P716_9BURK</name>